<dbReference type="InterPro" id="IPR043133">
    <property type="entry name" value="GTP-CH-I_C/QueF"/>
</dbReference>
<proteinExistence type="inferred from homology"/>
<feature type="binding site" evidence="5">
    <location>
        <position position="97"/>
    </location>
    <ligand>
        <name>Zn(2+)</name>
        <dbReference type="ChEBI" id="CHEBI:29105"/>
    </ligand>
</feature>
<dbReference type="HAMAP" id="MF_00223">
    <property type="entry name" value="FolE"/>
    <property type="match status" value="1"/>
</dbReference>
<dbReference type="Proteomes" id="UP000540506">
    <property type="component" value="Unassembled WGS sequence"/>
</dbReference>
<keyword evidence="3 5" id="KW-0554">One-carbon metabolism</keyword>
<evidence type="ECO:0000256" key="4">
    <source>
        <dbReference type="ARBA" id="ARBA00022801"/>
    </source>
</evidence>
<keyword evidence="4 5" id="KW-0378">Hydrolase</keyword>
<evidence type="ECO:0000259" key="6">
    <source>
        <dbReference type="Pfam" id="PF01227"/>
    </source>
</evidence>
<dbReference type="PROSITE" id="PS00859">
    <property type="entry name" value="GTP_CYCLOHYDROL_1_1"/>
    <property type="match status" value="1"/>
</dbReference>
<dbReference type="RefSeq" id="WP_246561652.1">
    <property type="nucleotide sequence ID" value="NZ_JACHJV010000002.1"/>
</dbReference>
<dbReference type="GO" id="GO:0006729">
    <property type="term" value="P:tetrahydrobiopterin biosynthetic process"/>
    <property type="evidence" value="ECO:0007669"/>
    <property type="project" value="TreeGrafter"/>
</dbReference>
<comment type="catalytic activity">
    <reaction evidence="1 5">
        <text>GTP + H2O = 7,8-dihydroneopterin 3'-triphosphate + formate + H(+)</text>
        <dbReference type="Rhea" id="RHEA:17473"/>
        <dbReference type="ChEBI" id="CHEBI:15377"/>
        <dbReference type="ChEBI" id="CHEBI:15378"/>
        <dbReference type="ChEBI" id="CHEBI:15740"/>
        <dbReference type="ChEBI" id="CHEBI:37565"/>
        <dbReference type="ChEBI" id="CHEBI:58462"/>
        <dbReference type="EC" id="3.5.4.16"/>
    </reaction>
</comment>
<dbReference type="GO" id="GO:0005737">
    <property type="term" value="C:cytoplasm"/>
    <property type="evidence" value="ECO:0007669"/>
    <property type="project" value="TreeGrafter"/>
</dbReference>
<dbReference type="InterPro" id="IPR001474">
    <property type="entry name" value="GTP_CycHdrlase_I"/>
</dbReference>
<dbReference type="InterPro" id="IPR043134">
    <property type="entry name" value="GTP-CH-I_N"/>
</dbReference>
<dbReference type="SUPFAM" id="SSF55620">
    <property type="entry name" value="Tetrahydrobiopterin biosynthesis enzymes-like"/>
    <property type="match status" value="1"/>
</dbReference>
<comment type="caution">
    <text evidence="7">The sequence shown here is derived from an EMBL/GenBank/DDBJ whole genome shotgun (WGS) entry which is preliminary data.</text>
</comment>
<dbReference type="Gene3D" id="3.30.1130.10">
    <property type="match status" value="1"/>
</dbReference>
<dbReference type="GO" id="GO:0046654">
    <property type="term" value="P:tetrahydrofolate biosynthetic process"/>
    <property type="evidence" value="ECO:0007669"/>
    <property type="project" value="UniProtKB-UniRule"/>
</dbReference>
<keyword evidence="5" id="KW-0342">GTP-binding</keyword>
<gene>
    <name evidence="5" type="primary">folE</name>
    <name evidence="7" type="ORF">FHR34_007097</name>
</gene>
<dbReference type="GO" id="GO:0008270">
    <property type="term" value="F:zinc ion binding"/>
    <property type="evidence" value="ECO:0007669"/>
    <property type="project" value="UniProtKB-UniRule"/>
</dbReference>
<evidence type="ECO:0000256" key="1">
    <source>
        <dbReference type="ARBA" id="ARBA00001052"/>
    </source>
</evidence>
<dbReference type="Gene3D" id="1.10.286.10">
    <property type="match status" value="1"/>
</dbReference>
<keyword evidence="5" id="KW-0547">Nucleotide-binding</keyword>
<dbReference type="EC" id="3.5.4.16" evidence="5"/>
<accession>A0A7W7VYS2</accession>
<dbReference type="InterPro" id="IPR020602">
    <property type="entry name" value="GTP_CycHdrlase_I_dom"/>
</dbReference>
<comment type="pathway">
    <text evidence="2 5">Cofactor biosynthesis; 7,8-dihydroneopterin triphosphate biosynthesis; 7,8-dihydroneopterin triphosphate from GTP: step 1/1.</text>
</comment>
<evidence type="ECO:0000256" key="5">
    <source>
        <dbReference type="HAMAP-Rule" id="MF_00223"/>
    </source>
</evidence>
<comment type="similarity">
    <text evidence="5">Belongs to the GTP cyclohydrolase I family.</text>
</comment>
<dbReference type="UniPathway" id="UPA00848">
    <property type="reaction ID" value="UER00151"/>
</dbReference>
<keyword evidence="8" id="KW-1185">Reference proteome</keyword>
<dbReference type="PANTHER" id="PTHR11109">
    <property type="entry name" value="GTP CYCLOHYDROLASE I"/>
    <property type="match status" value="1"/>
</dbReference>
<dbReference type="GO" id="GO:0006730">
    <property type="term" value="P:one-carbon metabolic process"/>
    <property type="evidence" value="ECO:0007669"/>
    <property type="project" value="UniProtKB-UniRule"/>
</dbReference>
<sequence>MPADTTALAAILRPAPRDRRPVDTARVTNLVRQLLDAIGEDPDREGLVDTPSRVARWWAEFLDHDAGSVDTVFSHMTDADGLVLLRGIEAWSLCEHHLLPFRLNVSIAYLPHAKVLGLSKLVRQLRAHTHGLQLQERITNQVAAAIAKAAGTDDVAVYAEGEHLCMSMRGVEAGGVRTITSCRLGRTASDPDLAARIERLATATWH</sequence>
<evidence type="ECO:0000256" key="2">
    <source>
        <dbReference type="ARBA" id="ARBA00005080"/>
    </source>
</evidence>
<feature type="domain" description="GTP cyclohydrolase I" evidence="6">
    <location>
        <begin position="29"/>
        <end position="198"/>
    </location>
</feature>
<reference evidence="7 8" key="1">
    <citation type="submission" date="2020-08" db="EMBL/GenBank/DDBJ databases">
        <title>Sequencing the genomes of 1000 actinobacteria strains.</title>
        <authorList>
            <person name="Klenk H.-P."/>
        </authorList>
    </citation>
    <scope>NUCLEOTIDE SEQUENCE [LARGE SCALE GENOMIC DNA]</scope>
    <source>
        <strain evidence="7 8">DSM 41654</strain>
    </source>
</reference>
<dbReference type="InterPro" id="IPR018234">
    <property type="entry name" value="GTP_CycHdrlase_I_CS"/>
</dbReference>
<feature type="binding site" evidence="5">
    <location>
        <position position="94"/>
    </location>
    <ligand>
        <name>Zn(2+)</name>
        <dbReference type="ChEBI" id="CHEBI:29105"/>
    </ligand>
</feature>
<keyword evidence="5" id="KW-0862">Zinc</keyword>
<evidence type="ECO:0000313" key="7">
    <source>
        <dbReference type="EMBL" id="MBB4928002.1"/>
    </source>
</evidence>
<dbReference type="NCBIfam" id="NF006826">
    <property type="entry name" value="PRK09347.1-3"/>
    <property type="match status" value="1"/>
</dbReference>
<dbReference type="AlphaFoldDB" id="A0A7W7VYS2"/>
<dbReference type="Pfam" id="PF01227">
    <property type="entry name" value="GTP_cyclohydroI"/>
    <property type="match status" value="1"/>
</dbReference>
<dbReference type="PANTHER" id="PTHR11109:SF7">
    <property type="entry name" value="GTP CYCLOHYDROLASE 1"/>
    <property type="match status" value="1"/>
</dbReference>
<feature type="binding site" evidence="5">
    <location>
        <position position="165"/>
    </location>
    <ligand>
        <name>Zn(2+)</name>
        <dbReference type="ChEBI" id="CHEBI:29105"/>
    </ligand>
</feature>
<protein>
    <recommendedName>
        <fullName evidence="5">GTP cyclohydrolase 1</fullName>
        <ecNumber evidence="5">3.5.4.16</ecNumber>
    </recommendedName>
    <alternativeName>
        <fullName evidence="5">GTP cyclohydrolase I</fullName>
        <shortName evidence="5">GTP-CH-I</shortName>
    </alternativeName>
</protein>
<dbReference type="GO" id="GO:0003934">
    <property type="term" value="F:GTP cyclohydrolase I activity"/>
    <property type="evidence" value="ECO:0007669"/>
    <property type="project" value="UniProtKB-UniRule"/>
</dbReference>
<name>A0A7W7VYS2_KITKI</name>
<dbReference type="GO" id="GO:0005525">
    <property type="term" value="F:GTP binding"/>
    <property type="evidence" value="ECO:0007669"/>
    <property type="project" value="UniProtKB-KW"/>
</dbReference>
<dbReference type="FunFam" id="3.30.1130.10:FF:000001">
    <property type="entry name" value="GTP cyclohydrolase 1"/>
    <property type="match status" value="1"/>
</dbReference>
<organism evidence="7 8">
    <name type="scientific">Kitasatospora kifunensis</name>
    <name type="common">Streptomyces kifunensis</name>
    <dbReference type="NCBI Taxonomy" id="58351"/>
    <lineage>
        <taxon>Bacteria</taxon>
        <taxon>Bacillati</taxon>
        <taxon>Actinomycetota</taxon>
        <taxon>Actinomycetes</taxon>
        <taxon>Kitasatosporales</taxon>
        <taxon>Streptomycetaceae</taxon>
        <taxon>Kitasatospora</taxon>
    </lineage>
</organism>
<evidence type="ECO:0000256" key="3">
    <source>
        <dbReference type="ARBA" id="ARBA00022563"/>
    </source>
</evidence>
<dbReference type="EMBL" id="JACHJV010000002">
    <property type="protein sequence ID" value="MBB4928002.1"/>
    <property type="molecule type" value="Genomic_DNA"/>
</dbReference>
<comment type="subunit">
    <text evidence="5">Homopolymer.</text>
</comment>
<evidence type="ECO:0000313" key="8">
    <source>
        <dbReference type="Proteomes" id="UP000540506"/>
    </source>
</evidence>
<keyword evidence="5" id="KW-0479">Metal-binding</keyword>